<dbReference type="InterPro" id="IPR050556">
    <property type="entry name" value="Type_II_TA_system_RNase"/>
</dbReference>
<keyword evidence="10" id="KW-1185">Reference proteome</keyword>
<keyword evidence="5" id="KW-0378">Hydrolase</keyword>
<evidence type="ECO:0000256" key="2">
    <source>
        <dbReference type="ARBA" id="ARBA00022649"/>
    </source>
</evidence>
<evidence type="ECO:0000256" key="6">
    <source>
        <dbReference type="ARBA" id="ARBA00022842"/>
    </source>
</evidence>
<keyword evidence="6" id="KW-0460">Magnesium</keyword>
<evidence type="ECO:0000256" key="5">
    <source>
        <dbReference type="ARBA" id="ARBA00022801"/>
    </source>
</evidence>
<dbReference type="EMBL" id="JAZAQF010000001">
    <property type="protein sequence ID" value="MFG3816142.1"/>
    <property type="molecule type" value="Genomic_DNA"/>
</dbReference>
<protein>
    <submittedName>
        <fullName evidence="9">Type II toxin-antitoxin system VapC family toxin</fullName>
    </submittedName>
</protein>
<evidence type="ECO:0000313" key="10">
    <source>
        <dbReference type="Proteomes" id="UP001604335"/>
    </source>
</evidence>
<evidence type="ECO:0000256" key="1">
    <source>
        <dbReference type="ARBA" id="ARBA00001946"/>
    </source>
</evidence>
<dbReference type="PANTHER" id="PTHR33653">
    <property type="entry name" value="RIBONUCLEASE VAPC2"/>
    <property type="match status" value="1"/>
</dbReference>
<feature type="domain" description="PIN" evidence="8">
    <location>
        <begin position="3"/>
        <end position="125"/>
    </location>
</feature>
<dbReference type="RefSeq" id="WP_393009817.1">
    <property type="nucleotide sequence ID" value="NZ_JAZAQF010000001.1"/>
</dbReference>
<keyword evidence="3" id="KW-0540">Nuclease</keyword>
<proteinExistence type="inferred from homology"/>
<dbReference type="InterPro" id="IPR002716">
    <property type="entry name" value="PIN_dom"/>
</dbReference>
<dbReference type="SUPFAM" id="SSF88723">
    <property type="entry name" value="PIN domain-like"/>
    <property type="match status" value="1"/>
</dbReference>
<name>A0ABW7C4S7_9CYAN</name>
<keyword evidence="2" id="KW-1277">Toxin-antitoxin system</keyword>
<dbReference type="Pfam" id="PF01850">
    <property type="entry name" value="PIN"/>
    <property type="match status" value="1"/>
</dbReference>
<evidence type="ECO:0000313" key="9">
    <source>
        <dbReference type="EMBL" id="MFG3816142.1"/>
    </source>
</evidence>
<dbReference type="InterPro" id="IPR029060">
    <property type="entry name" value="PIN-like_dom_sf"/>
</dbReference>
<gene>
    <name evidence="9" type="ORF">VPK24_00715</name>
</gene>
<dbReference type="Proteomes" id="UP001604335">
    <property type="component" value="Unassembled WGS sequence"/>
</dbReference>
<sequence>MRYLLDTCVISDFIKGDAATIFRFQNTSPTDVAISAITVMELRYGLAINPQRLSKVEPVITSILSSVTILPFELAEAEKAAEVRAVLKSQGQPIGAYDVLIAATALAQQLIMVTANQREFERVPGLVVKNWRQSD</sequence>
<evidence type="ECO:0000259" key="8">
    <source>
        <dbReference type="Pfam" id="PF01850"/>
    </source>
</evidence>
<comment type="caution">
    <text evidence="9">The sequence shown here is derived from an EMBL/GenBank/DDBJ whole genome shotgun (WGS) entry which is preliminary data.</text>
</comment>
<dbReference type="PANTHER" id="PTHR33653:SF1">
    <property type="entry name" value="RIBONUCLEASE VAPC2"/>
    <property type="match status" value="1"/>
</dbReference>
<reference evidence="10" key="1">
    <citation type="journal article" date="2024" name="Algal Res.">
        <title>Biochemical, toxicological and genomic investigation of a high-biomass producing Limnothrix strain isolated from Italian shallow drinking water reservoir.</title>
        <authorList>
            <person name="Simonazzi M."/>
            <person name="Shishido T.K."/>
            <person name="Delbaje E."/>
            <person name="Wahlsten M."/>
            <person name="Fewer D.P."/>
            <person name="Sivonen K."/>
            <person name="Pezzolesi L."/>
            <person name="Pistocchi R."/>
        </authorList>
    </citation>
    <scope>NUCLEOTIDE SEQUENCE [LARGE SCALE GENOMIC DNA]</scope>
    <source>
        <strain evidence="10">LRLZ20PSL1</strain>
    </source>
</reference>
<dbReference type="Gene3D" id="3.40.50.1010">
    <property type="entry name" value="5'-nuclease"/>
    <property type="match status" value="1"/>
</dbReference>
<keyword evidence="4" id="KW-0479">Metal-binding</keyword>
<dbReference type="CDD" id="cd18750">
    <property type="entry name" value="PIN_VapC4-5_FitB-like"/>
    <property type="match status" value="1"/>
</dbReference>
<organism evidence="9 10">
    <name type="scientific">Limnothrix redekei LRLZ20PSL1</name>
    <dbReference type="NCBI Taxonomy" id="3112953"/>
    <lineage>
        <taxon>Bacteria</taxon>
        <taxon>Bacillati</taxon>
        <taxon>Cyanobacteriota</taxon>
        <taxon>Cyanophyceae</taxon>
        <taxon>Pseudanabaenales</taxon>
        <taxon>Pseudanabaenaceae</taxon>
        <taxon>Limnothrix</taxon>
    </lineage>
</organism>
<evidence type="ECO:0000256" key="7">
    <source>
        <dbReference type="ARBA" id="ARBA00038093"/>
    </source>
</evidence>
<comment type="similarity">
    <text evidence="7">Belongs to the PINc/VapC protein family.</text>
</comment>
<evidence type="ECO:0000256" key="3">
    <source>
        <dbReference type="ARBA" id="ARBA00022722"/>
    </source>
</evidence>
<comment type="cofactor">
    <cofactor evidence="1">
        <name>Mg(2+)</name>
        <dbReference type="ChEBI" id="CHEBI:18420"/>
    </cofactor>
</comment>
<accession>A0ABW7C4S7</accession>
<evidence type="ECO:0000256" key="4">
    <source>
        <dbReference type="ARBA" id="ARBA00022723"/>
    </source>
</evidence>